<evidence type="ECO:0000313" key="6">
    <source>
        <dbReference type="EMBL" id="ETJ38762.1"/>
    </source>
</evidence>
<evidence type="ECO:0000256" key="1">
    <source>
        <dbReference type="ARBA" id="ARBA00001974"/>
    </source>
</evidence>
<dbReference type="EMBL" id="AZMM01007213">
    <property type="protein sequence ID" value="ETJ38762.1"/>
    <property type="molecule type" value="Genomic_DNA"/>
</dbReference>
<comment type="caution">
    <text evidence="6">The sequence shown here is derived from an EMBL/GenBank/DDBJ whole genome shotgun (WGS) entry which is preliminary data.</text>
</comment>
<name>W1Y8B5_9ZZZZ</name>
<organism evidence="6">
    <name type="scientific">human gut metagenome</name>
    <dbReference type="NCBI Taxonomy" id="408170"/>
    <lineage>
        <taxon>unclassified sequences</taxon>
        <taxon>metagenomes</taxon>
        <taxon>organismal metagenomes</taxon>
    </lineage>
</organism>
<keyword evidence="3" id="KW-0274">FAD</keyword>
<dbReference type="PANTHER" id="PTHR43400">
    <property type="entry name" value="FUMARATE REDUCTASE"/>
    <property type="match status" value="1"/>
</dbReference>
<dbReference type="GO" id="GO:0016491">
    <property type="term" value="F:oxidoreductase activity"/>
    <property type="evidence" value="ECO:0007669"/>
    <property type="project" value="UniProtKB-KW"/>
</dbReference>
<feature type="non-terminal residue" evidence="6">
    <location>
        <position position="1"/>
    </location>
</feature>
<dbReference type="InterPro" id="IPR050315">
    <property type="entry name" value="FAD-oxidoreductase_2"/>
</dbReference>
<feature type="domain" description="FAD-dependent oxidoreductase 2 FAD-binding" evidence="5">
    <location>
        <begin position="3"/>
        <end position="97"/>
    </location>
</feature>
<reference evidence="6" key="1">
    <citation type="submission" date="2013-12" db="EMBL/GenBank/DDBJ databases">
        <title>A Varibaculum cambriense genome reconstructed from a premature infant gut community with otherwise low bacterial novelty that shifts toward anaerobic metabolism during the third week of life.</title>
        <authorList>
            <person name="Brown C.T."/>
            <person name="Sharon I."/>
            <person name="Thomas B.C."/>
            <person name="Castelle C.J."/>
            <person name="Morowitz M.J."/>
            <person name="Banfield J.F."/>
        </authorList>
    </citation>
    <scope>NUCLEOTIDE SEQUENCE</scope>
</reference>
<proteinExistence type="predicted"/>
<dbReference type="PANTHER" id="PTHR43400:SF7">
    <property type="entry name" value="FAD-DEPENDENT OXIDOREDUCTASE 2 FAD BINDING DOMAIN-CONTAINING PROTEIN"/>
    <property type="match status" value="1"/>
</dbReference>
<keyword evidence="4" id="KW-0560">Oxidoreductase</keyword>
<dbReference type="Gene3D" id="3.90.700.10">
    <property type="entry name" value="Succinate dehydrogenase/fumarate reductase flavoprotein, catalytic domain"/>
    <property type="match status" value="1"/>
</dbReference>
<evidence type="ECO:0000256" key="3">
    <source>
        <dbReference type="ARBA" id="ARBA00022827"/>
    </source>
</evidence>
<comment type="cofactor">
    <cofactor evidence="1">
        <name>FAD</name>
        <dbReference type="ChEBI" id="CHEBI:57692"/>
    </cofactor>
</comment>
<protein>
    <recommendedName>
        <fullName evidence="5">FAD-dependent oxidoreductase 2 FAD-binding domain-containing protein</fullName>
    </recommendedName>
</protein>
<feature type="non-terminal residue" evidence="6">
    <location>
        <position position="125"/>
    </location>
</feature>
<sequence length="125" mass="13438">NRDMLAEYAPELLDLKTTNHPGATGDGMKLATAVGGALVDMKKIQIHPTAQQDTDHVYLIGEGVRGEGAVLVNRAGQRFVNEMTTRDKVTAAINDLQEDGATLILDQGIREAFTAIDFYLAVGLV</sequence>
<gene>
    <name evidence="6" type="ORF">Q604_UNBC07213G0001</name>
</gene>
<evidence type="ECO:0000256" key="4">
    <source>
        <dbReference type="ARBA" id="ARBA00023002"/>
    </source>
</evidence>
<evidence type="ECO:0000259" key="5">
    <source>
        <dbReference type="Pfam" id="PF00890"/>
    </source>
</evidence>
<dbReference type="InterPro" id="IPR027477">
    <property type="entry name" value="Succ_DH/fumarate_Rdtase_cat_sf"/>
</dbReference>
<dbReference type="SUPFAM" id="SSF56425">
    <property type="entry name" value="Succinate dehydrogenase/fumarate reductase flavoprotein, catalytic domain"/>
    <property type="match status" value="1"/>
</dbReference>
<accession>W1Y8B5</accession>
<dbReference type="Gene3D" id="3.50.50.60">
    <property type="entry name" value="FAD/NAD(P)-binding domain"/>
    <property type="match status" value="1"/>
</dbReference>
<dbReference type="InterPro" id="IPR003953">
    <property type="entry name" value="FAD-dep_OxRdtase_2_FAD-bd"/>
</dbReference>
<keyword evidence="2" id="KW-0285">Flavoprotein</keyword>
<evidence type="ECO:0000256" key="2">
    <source>
        <dbReference type="ARBA" id="ARBA00022630"/>
    </source>
</evidence>
<dbReference type="InterPro" id="IPR036188">
    <property type="entry name" value="FAD/NAD-bd_sf"/>
</dbReference>
<dbReference type="Pfam" id="PF00890">
    <property type="entry name" value="FAD_binding_2"/>
    <property type="match status" value="1"/>
</dbReference>
<dbReference type="AlphaFoldDB" id="W1Y8B5"/>